<gene>
    <name evidence="1" type="ORF">E6K72_02380</name>
</gene>
<name>A0A538T4Q7_UNCEI</name>
<dbReference type="AlphaFoldDB" id="A0A538T4Q7"/>
<protein>
    <recommendedName>
        <fullName evidence="3">Lipoprotein</fullName>
    </recommendedName>
</protein>
<evidence type="ECO:0008006" key="3">
    <source>
        <dbReference type="Google" id="ProtNLM"/>
    </source>
</evidence>
<sequence>MKNLRLILPSLLLTGLMASGCWLISGQFTVSQDLPTPLDVDSQIVIVGAHIDLNTQSTYRDHKNDLKDLADCALLGTFTNTGTGTLDILVYMTPAGSPLHSTKVQLDADATKIKVWGPLTLGPGASKKVGWDESAGLFNADGKQALLKEVKGDGDFALYAVGASAPYKLRLTDGVAVVVVDAGK</sequence>
<evidence type="ECO:0000313" key="2">
    <source>
        <dbReference type="Proteomes" id="UP000317716"/>
    </source>
</evidence>
<dbReference type="PROSITE" id="PS51257">
    <property type="entry name" value="PROKAR_LIPOPROTEIN"/>
    <property type="match status" value="1"/>
</dbReference>
<dbReference type="EMBL" id="VBOS01000073">
    <property type="protein sequence ID" value="TMQ58622.1"/>
    <property type="molecule type" value="Genomic_DNA"/>
</dbReference>
<proteinExistence type="predicted"/>
<reference evidence="1 2" key="1">
    <citation type="journal article" date="2019" name="Nat. Microbiol.">
        <title>Mediterranean grassland soil C-N compound turnover is dependent on rainfall and depth, and is mediated by genomically divergent microorganisms.</title>
        <authorList>
            <person name="Diamond S."/>
            <person name="Andeer P.F."/>
            <person name="Li Z."/>
            <person name="Crits-Christoph A."/>
            <person name="Burstein D."/>
            <person name="Anantharaman K."/>
            <person name="Lane K.R."/>
            <person name="Thomas B.C."/>
            <person name="Pan C."/>
            <person name="Northen T.R."/>
            <person name="Banfield J.F."/>
        </authorList>
    </citation>
    <scope>NUCLEOTIDE SEQUENCE [LARGE SCALE GENOMIC DNA]</scope>
    <source>
        <strain evidence="1">WS_2</strain>
    </source>
</reference>
<dbReference type="Proteomes" id="UP000317716">
    <property type="component" value="Unassembled WGS sequence"/>
</dbReference>
<accession>A0A538T4Q7</accession>
<evidence type="ECO:0000313" key="1">
    <source>
        <dbReference type="EMBL" id="TMQ58622.1"/>
    </source>
</evidence>
<organism evidence="1 2">
    <name type="scientific">Eiseniibacteriota bacterium</name>
    <dbReference type="NCBI Taxonomy" id="2212470"/>
    <lineage>
        <taxon>Bacteria</taxon>
        <taxon>Candidatus Eiseniibacteriota</taxon>
    </lineage>
</organism>
<comment type="caution">
    <text evidence="1">The sequence shown here is derived from an EMBL/GenBank/DDBJ whole genome shotgun (WGS) entry which is preliminary data.</text>
</comment>